<evidence type="ECO:0000259" key="4">
    <source>
        <dbReference type="PROSITE" id="PS01124"/>
    </source>
</evidence>
<dbReference type="AlphaFoldDB" id="A0A845MH59"/>
<dbReference type="PROSITE" id="PS01124">
    <property type="entry name" value="HTH_ARAC_FAMILY_2"/>
    <property type="match status" value="1"/>
</dbReference>
<organism evidence="5 6">
    <name type="scientific">Sneathiella chungangensis</name>
    <dbReference type="NCBI Taxonomy" id="1418234"/>
    <lineage>
        <taxon>Bacteria</taxon>
        <taxon>Pseudomonadati</taxon>
        <taxon>Pseudomonadota</taxon>
        <taxon>Alphaproteobacteria</taxon>
        <taxon>Sneathiellales</taxon>
        <taxon>Sneathiellaceae</taxon>
        <taxon>Sneathiella</taxon>
    </lineage>
</organism>
<dbReference type="Pfam" id="PF12625">
    <property type="entry name" value="Arabinose_bd"/>
    <property type="match status" value="1"/>
</dbReference>
<protein>
    <submittedName>
        <fullName evidence="5">Helix-turn-helix domain-containing protein</fullName>
    </submittedName>
</protein>
<dbReference type="GO" id="GO:0000976">
    <property type="term" value="F:transcription cis-regulatory region binding"/>
    <property type="evidence" value="ECO:0007669"/>
    <property type="project" value="TreeGrafter"/>
</dbReference>
<dbReference type="Proteomes" id="UP000445696">
    <property type="component" value="Unassembled WGS sequence"/>
</dbReference>
<keyword evidence="3" id="KW-0804">Transcription</keyword>
<evidence type="ECO:0000313" key="6">
    <source>
        <dbReference type="Proteomes" id="UP000445696"/>
    </source>
</evidence>
<dbReference type="InterPro" id="IPR009057">
    <property type="entry name" value="Homeodomain-like_sf"/>
</dbReference>
<evidence type="ECO:0000256" key="2">
    <source>
        <dbReference type="ARBA" id="ARBA00023125"/>
    </source>
</evidence>
<comment type="caution">
    <text evidence="5">The sequence shown here is derived from an EMBL/GenBank/DDBJ whole genome shotgun (WGS) entry which is preliminary data.</text>
</comment>
<reference evidence="5 6" key="1">
    <citation type="journal article" date="2014" name="Int. J. Syst. Evol. Microbiol.">
        <title>Sneathiella chungangensis sp. nov., isolated from a marine sand, and emended description of the genus Sneathiella.</title>
        <authorList>
            <person name="Siamphan C."/>
            <person name="Kim H."/>
            <person name="Lee J.S."/>
            <person name="Kim W."/>
        </authorList>
    </citation>
    <scope>NUCLEOTIDE SEQUENCE [LARGE SCALE GENOMIC DNA]</scope>
    <source>
        <strain evidence="5 6">KCTC 32476</strain>
    </source>
</reference>
<name>A0A845MH59_9PROT</name>
<keyword evidence="6" id="KW-1185">Reference proteome</keyword>
<dbReference type="InterPro" id="IPR020449">
    <property type="entry name" value="Tscrpt_reg_AraC-type_HTH"/>
</dbReference>
<evidence type="ECO:0000256" key="3">
    <source>
        <dbReference type="ARBA" id="ARBA00023163"/>
    </source>
</evidence>
<dbReference type="Gene3D" id="1.10.10.60">
    <property type="entry name" value="Homeodomain-like"/>
    <property type="match status" value="1"/>
</dbReference>
<dbReference type="GO" id="GO:0005829">
    <property type="term" value="C:cytosol"/>
    <property type="evidence" value="ECO:0007669"/>
    <property type="project" value="TreeGrafter"/>
</dbReference>
<feature type="domain" description="HTH araC/xylS-type" evidence="4">
    <location>
        <begin position="235"/>
        <end position="333"/>
    </location>
</feature>
<keyword evidence="1" id="KW-0805">Transcription regulation</keyword>
<gene>
    <name evidence="5" type="ORF">GQF03_10055</name>
</gene>
<dbReference type="GO" id="GO:0003700">
    <property type="term" value="F:DNA-binding transcription factor activity"/>
    <property type="evidence" value="ECO:0007669"/>
    <property type="project" value="InterPro"/>
</dbReference>
<dbReference type="RefSeq" id="WP_161339146.1">
    <property type="nucleotide sequence ID" value="NZ_JBHSDG010000004.1"/>
</dbReference>
<dbReference type="PANTHER" id="PTHR47894">
    <property type="entry name" value="HTH-TYPE TRANSCRIPTIONAL REGULATOR GADX"/>
    <property type="match status" value="1"/>
</dbReference>
<evidence type="ECO:0000313" key="5">
    <source>
        <dbReference type="EMBL" id="MZR22676.1"/>
    </source>
</evidence>
<dbReference type="Pfam" id="PF12833">
    <property type="entry name" value="HTH_18"/>
    <property type="match status" value="1"/>
</dbReference>
<dbReference type="PRINTS" id="PR00032">
    <property type="entry name" value="HTHARAC"/>
</dbReference>
<accession>A0A845MH59</accession>
<dbReference type="SMART" id="SM00342">
    <property type="entry name" value="HTH_ARAC"/>
    <property type="match status" value="1"/>
</dbReference>
<evidence type="ECO:0000256" key="1">
    <source>
        <dbReference type="ARBA" id="ARBA00023015"/>
    </source>
</evidence>
<proteinExistence type="predicted"/>
<dbReference type="OrthoDB" id="9805730at2"/>
<dbReference type="EMBL" id="WTVA01000004">
    <property type="protein sequence ID" value="MZR22676.1"/>
    <property type="molecule type" value="Genomic_DNA"/>
</dbReference>
<dbReference type="PANTHER" id="PTHR47894:SF1">
    <property type="entry name" value="HTH-TYPE TRANSCRIPTIONAL REGULATOR VQSM"/>
    <property type="match status" value="1"/>
</dbReference>
<dbReference type="PROSITE" id="PS00041">
    <property type="entry name" value="HTH_ARAC_FAMILY_1"/>
    <property type="match status" value="1"/>
</dbReference>
<dbReference type="SUPFAM" id="SSF46689">
    <property type="entry name" value="Homeodomain-like"/>
    <property type="match status" value="1"/>
</dbReference>
<dbReference type="InterPro" id="IPR018060">
    <property type="entry name" value="HTH_AraC"/>
</dbReference>
<keyword evidence="2" id="KW-0238">DNA-binding</keyword>
<sequence>MKTLTLSTHYPRTILHCIQDQKGLCAEFLSDAQISPSVINDSRARVPIESHVKLYQKIAPYINDESFGYLEHPLRFGTFAIACEYAGTAETIGRALEKISRFYSVVTDDLKLDLQIVGKEAHFSIKLRKPELDKVFFLVETFLCIGFRLSSWLAGRAIPLKFCQFSYEPVENKNEYIFLFPCEHRFAGTGPNILAFDADFLNFPVLKTASDIRSYISRAPADLLNKLVGSDSFTNRVYAVLSKKDCDDAQDAKTVASELAMTEQTLRRKLRSEGSSVQKIKDSLRLDSAVFHLTEDKYTIAEISEKLNFSTPSAFSRAFKNWTGVPPEEYRNR</sequence>
<dbReference type="InterPro" id="IPR032687">
    <property type="entry name" value="AraC-type_N"/>
</dbReference>
<dbReference type="InterPro" id="IPR018062">
    <property type="entry name" value="HTH_AraC-typ_CS"/>
</dbReference>